<dbReference type="SUPFAM" id="SSF49265">
    <property type="entry name" value="Fibronectin type III"/>
    <property type="match status" value="1"/>
</dbReference>
<evidence type="ECO:0000259" key="1">
    <source>
        <dbReference type="PROSITE" id="PS50853"/>
    </source>
</evidence>
<proteinExistence type="predicted"/>
<protein>
    <submittedName>
        <fullName evidence="2">Putative phage host specificity protein ( phage tail protein)</fullName>
    </submittedName>
</protein>
<dbReference type="HOGENOM" id="CLU_025984_0_0_6"/>
<dbReference type="CDD" id="cd00063">
    <property type="entry name" value="FN3"/>
    <property type="match status" value="1"/>
</dbReference>
<dbReference type="AlphaFoldDB" id="A0A077NQP1"/>
<accession>A0A077NQP1</accession>
<dbReference type="PROSITE" id="PS50853">
    <property type="entry name" value="FN3"/>
    <property type="match status" value="1"/>
</dbReference>
<dbReference type="Gene3D" id="2.60.40.10">
    <property type="entry name" value="Immunoglobulins"/>
    <property type="match status" value="1"/>
</dbReference>
<dbReference type="InterPro" id="IPR013783">
    <property type="entry name" value="Ig-like_fold"/>
</dbReference>
<dbReference type="PANTHER" id="PTHR36251:SF2">
    <property type="entry name" value="GIFSY-2 PROPHAGE HOST SPECIFICITY PROTEIN J, PHAGE LAMBDA"/>
    <property type="match status" value="1"/>
</dbReference>
<dbReference type="InterPro" id="IPR003961">
    <property type="entry name" value="FN3_dom"/>
</dbReference>
<dbReference type="Proteomes" id="UP000028483">
    <property type="component" value="Unassembled WGS sequence"/>
</dbReference>
<gene>
    <name evidence="2" type="ORF">XBO1_1300001</name>
</gene>
<organism evidence="2">
    <name type="scientific">Xenorhabdus bovienii str. oregonense</name>
    <dbReference type="NCBI Taxonomy" id="1398202"/>
    <lineage>
        <taxon>Bacteria</taxon>
        <taxon>Pseudomonadati</taxon>
        <taxon>Pseudomonadota</taxon>
        <taxon>Gammaproteobacteria</taxon>
        <taxon>Enterobacterales</taxon>
        <taxon>Morganellaceae</taxon>
        <taxon>Xenorhabdus</taxon>
    </lineage>
</organism>
<dbReference type="InterPro" id="IPR036116">
    <property type="entry name" value="FN3_sf"/>
</dbReference>
<feature type="domain" description="Fibronectin type-III" evidence="1">
    <location>
        <begin position="230"/>
        <end position="325"/>
    </location>
</feature>
<name>A0A077NQP1_XENBV</name>
<dbReference type="PANTHER" id="PTHR36251">
    <property type="entry name" value="FELS-1 PROPHAGE HOST SPECIFICITY PROTEIN-RELATED"/>
    <property type="match status" value="1"/>
</dbReference>
<dbReference type="Pfam" id="PF09327">
    <property type="entry name" value="Phage_Tail_Tip"/>
    <property type="match status" value="1"/>
</dbReference>
<dbReference type="InterPro" id="IPR053171">
    <property type="entry name" value="Viral_Tip_Attach_Protein"/>
</dbReference>
<dbReference type="InterPro" id="IPR015406">
    <property type="entry name" value="GpJ_CSF"/>
</dbReference>
<dbReference type="EMBL" id="CBSX010000036">
    <property type="protein sequence ID" value="CDH04427.1"/>
    <property type="molecule type" value="Genomic_DNA"/>
</dbReference>
<comment type="caution">
    <text evidence="2">The sequence shown here is derived from an EMBL/GenBank/DDBJ whole genome shotgun (WGS) entry which is preliminary data.</text>
</comment>
<reference evidence="2" key="1">
    <citation type="submission" date="2013-07" db="EMBL/GenBank/DDBJ databases">
        <title>Sub-species coevolution in mutualistic symbiosis.</title>
        <authorList>
            <person name="Murfin K."/>
            <person name="Klassen J."/>
            <person name="Lee M."/>
            <person name="Forst S."/>
            <person name="Stock P."/>
            <person name="Goodrich-Blair H."/>
        </authorList>
    </citation>
    <scope>NUCLEOTIDE SEQUENCE [LARGE SCALE GENOMIC DNA]</scope>
    <source>
        <strain evidence="2">Oregonense</strain>
    </source>
</reference>
<sequence>MFSGRVLGGRISAVDGRNITLDRVSSAKVGERLILNLPSGKAEGRTIQAVNGQVVTVTTEYSELPATENVWAIDATDLAVQQFRVTGIKEGEDGVSFEITAVEHNPDKYDHIDTGTRIDERPISVIPPGVQPPPKNVGISSYSVVNQGIAVTTLRVTWDAAESAIAYEAEWRRDNGNWISAPRTSTQGFEVPNIYAGRYQARVRAINASEISSLWANAPETHLKGKEGNPPAPLGFRTTPIIFGIQLDWGFAPQTDDTLKTEIQYSKTNDGEGLMLLADIPYPQRTHTMQGLAAGVAFYFRARLVDKSGNQSPWTAFIRGESSLDTNWITDAAGKEFLSNKAGQRLQEQMDFNSEAIMENAALTGAVVQRQLKVNGDFKAEILHVQTTQVSDREAFAEDMKKIQADVGENAAAVQTKATAVFDIDGNGYAINYVGAGVKYNNQFYKAGMVIGAEVKNGEVKTQIGFSANNFVVMNPDNGKLESVFMIKDGQVFIREVLMDKAMMREAILSDAIKSKNYVQYKAGFLINAVTGAFEFNDMRVQAGLRWANGALACYDPNGKVRAAMGYIGQFR</sequence>
<evidence type="ECO:0000313" key="2">
    <source>
        <dbReference type="EMBL" id="CDH04427.1"/>
    </source>
</evidence>